<feature type="compositionally biased region" description="Polar residues" evidence="3">
    <location>
        <begin position="190"/>
        <end position="200"/>
    </location>
</feature>
<organism evidence="5 6">
    <name type="scientific">Plectosphaerella cucumerina</name>
    <dbReference type="NCBI Taxonomy" id="40658"/>
    <lineage>
        <taxon>Eukaryota</taxon>
        <taxon>Fungi</taxon>
        <taxon>Dikarya</taxon>
        <taxon>Ascomycota</taxon>
        <taxon>Pezizomycotina</taxon>
        <taxon>Sordariomycetes</taxon>
        <taxon>Hypocreomycetidae</taxon>
        <taxon>Glomerellales</taxon>
        <taxon>Plectosphaerellaceae</taxon>
        <taxon>Plectosphaerella</taxon>
    </lineage>
</organism>
<dbReference type="GO" id="GO:0000379">
    <property type="term" value="P:tRNA-type intron splice site recognition and cleavage"/>
    <property type="evidence" value="ECO:0007669"/>
    <property type="project" value="TreeGrafter"/>
</dbReference>
<feature type="region of interest" description="Disordered" evidence="3">
    <location>
        <begin position="1"/>
        <end position="32"/>
    </location>
</feature>
<dbReference type="Proteomes" id="UP000813385">
    <property type="component" value="Unassembled WGS sequence"/>
</dbReference>
<evidence type="ECO:0000256" key="3">
    <source>
        <dbReference type="SAM" id="MobiDB-lite"/>
    </source>
</evidence>
<name>A0A8K0TPS1_9PEZI</name>
<proteinExistence type="inferred from homology"/>
<evidence type="ECO:0000256" key="1">
    <source>
        <dbReference type="ARBA" id="ARBA00005736"/>
    </source>
</evidence>
<reference evidence="5" key="1">
    <citation type="journal article" date="2021" name="Nat. Commun.">
        <title>Genetic determinants of endophytism in the Arabidopsis root mycobiome.</title>
        <authorList>
            <person name="Mesny F."/>
            <person name="Miyauchi S."/>
            <person name="Thiergart T."/>
            <person name="Pickel B."/>
            <person name="Atanasova L."/>
            <person name="Karlsson M."/>
            <person name="Huettel B."/>
            <person name="Barry K.W."/>
            <person name="Haridas S."/>
            <person name="Chen C."/>
            <person name="Bauer D."/>
            <person name="Andreopoulos W."/>
            <person name="Pangilinan J."/>
            <person name="LaButti K."/>
            <person name="Riley R."/>
            <person name="Lipzen A."/>
            <person name="Clum A."/>
            <person name="Drula E."/>
            <person name="Henrissat B."/>
            <person name="Kohler A."/>
            <person name="Grigoriev I.V."/>
            <person name="Martin F.M."/>
            <person name="Hacquard S."/>
        </authorList>
    </citation>
    <scope>NUCLEOTIDE SEQUENCE</scope>
    <source>
        <strain evidence="5">MPI-CAGE-AT-0016</strain>
    </source>
</reference>
<gene>
    <name evidence="5" type="ORF">B0T11DRAFT_201790</name>
</gene>
<evidence type="ECO:0000259" key="4">
    <source>
        <dbReference type="Pfam" id="PF12928"/>
    </source>
</evidence>
<dbReference type="Pfam" id="PF12928">
    <property type="entry name" value="tRNA_int_end_N2"/>
    <property type="match status" value="1"/>
</dbReference>
<comment type="similarity">
    <text evidence="1">Belongs to the SEN54 family.</text>
</comment>
<keyword evidence="6" id="KW-1185">Reference proteome</keyword>
<dbReference type="PANTHER" id="PTHR21027">
    <property type="entry name" value="TRNA-SPLICING ENDONUCLEASE SUBUNIT SEN54"/>
    <property type="match status" value="1"/>
</dbReference>
<feature type="non-terminal residue" evidence="5">
    <location>
        <position position="443"/>
    </location>
</feature>
<sequence>MSLDDDDNPLAAAPKPSGPNTDHEEEADADEAPFDMKLFASMFHKKGIASQSIRKGQKDFESHGTRAQDSALEASRQVIEDVLSYTRTHREEWNKGWFFPDHWKQTLEADPPPEFARFIDASIHPLERVVVLEEMKGPQGKSIGRTIRGVKPPLPAIGKVWLLPEEALFMVERGSLDLWWPDRELKELMPSTTPSQENTGDASDSATKTDADAEDEYARGVPLSLQAAYSLLIGADGERGKISLPKYEVYAHLKRSGYFVQRAPASNAVGDDSSTANSTPLWKWLFSLLDGGSHRHPSHGPLVRPSLYRKYGPVYKQLELIPRFSPSTPSTRTAPPEDPYKVFFHVWRPSKHTVFSKSDPPPPDFRIAVLDARETSVPALDQLDALWGTTPSEPPPATMAGPGRMYQRLKHGHRNVLLAIVDRGLVNFMRFGQGAFGEERLFE</sequence>
<evidence type="ECO:0000313" key="5">
    <source>
        <dbReference type="EMBL" id="KAH7367284.1"/>
    </source>
</evidence>
<feature type="compositionally biased region" description="Acidic residues" evidence="3">
    <location>
        <begin position="23"/>
        <end position="32"/>
    </location>
</feature>
<dbReference type="EMBL" id="JAGPXD010000002">
    <property type="protein sequence ID" value="KAH7367284.1"/>
    <property type="molecule type" value="Genomic_DNA"/>
</dbReference>
<evidence type="ECO:0000313" key="6">
    <source>
        <dbReference type="Proteomes" id="UP000813385"/>
    </source>
</evidence>
<keyword evidence="2" id="KW-0819">tRNA processing</keyword>
<evidence type="ECO:0000256" key="2">
    <source>
        <dbReference type="ARBA" id="ARBA00022694"/>
    </source>
</evidence>
<dbReference type="InterPro" id="IPR024336">
    <property type="entry name" value="tRNA_splic_suSen54_N"/>
</dbReference>
<dbReference type="GO" id="GO:0000214">
    <property type="term" value="C:tRNA-intron endonuclease complex"/>
    <property type="evidence" value="ECO:0007669"/>
    <property type="project" value="TreeGrafter"/>
</dbReference>
<feature type="domain" description="tRNA-splicing endonuclease subunit Sen54 N-terminal" evidence="4">
    <location>
        <begin position="81"/>
        <end position="180"/>
    </location>
</feature>
<accession>A0A8K0TPS1</accession>
<feature type="compositionally biased region" description="Basic and acidic residues" evidence="3">
    <location>
        <begin position="56"/>
        <end position="66"/>
    </location>
</feature>
<feature type="region of interest" description="Disordered" evidence="3">
    <location>
        <begin position="189"/>
        <end position="215"/>
    </location>
</feature>
<dbReference type="PANTHER" id="PTHR21027:SF1">
    <property type="entry name" value="TRNA-SPLICING ENDONUCLEASE SUBUNIT SEN54"/>
    <property type="match status" value="1"/>
</dbReference>
<comment type="caution">
    <text evidence="5">The sequence shown here is derived from an EMBL/GenBank/DDBJ whole genome shotgun (WGS) entry which is preliminary data.</text>
</comment>
<protein>
    <recommendedName>
        <fullName evidence="4">tRNA-splicing endonuclease subunit Sen54 N-terminal domain-containing protein</fullName>
    </recommendedName>
</protein>
<dbReference type="InterPro" id="IPR024337">
    <property type="entry name" value="tRNA_splic_suSen54"/>
</dbReference>
<feature type="region of interest" description="Disordered" evidence="3">
    <location>
        <begin position="50"/>
        <end position="71"/>
    </location>
</feature>
<dbReference type="AlphaFoldDB" id="A0A8K0TPS1"/>
<dbReference type="OrthoDB" id="408683at2759"/>